<comment type="caution">
    <text evidence="1">The sequence shown here is derived from an EMBL/GenBank/DDBJ whole genome shotgun (WGS) entry which is preliminary data.</text>
</comment>
<accession>A0ACC4DER8</accession>
<reference evidence="1" key="1">
    <citation type="submission" date="2024-12" db="EMBL/GenBank/DDBJ databases">
        <title>Comparative genomics and development of molecular markers within Purpureocillium lilacinum and among Purpureocillium species.</title>
        <authorList>
            <person name="Yeh Z.-Y."/>
            <person name="Ni N.-T."/>
            <person name="Lo P.-H."/>
            <person name="Mushyakhwo K."/>
            <person name="Lin C.-F."/>
            <person name="Nai Y.-S."/>
        </authorList>
    </citation>
    <scope>NUCLEOTIDE SEQUENCE</scope>
    <source>
        <strain evidence="1">NCHU-NPUST-175</strain>
    </source>
</reference>
<organism evidence="1 2">
    <name type="scientific">Purpureocillium lilacinum</name>
    <name type="common">Paecilomyces lilacinus</name>
    <dbReference type="NCBI Taxonomy" id="33203"/>
    <lineage>
        <taxon>Eukaryota</taxon>
        <taxon>Fungi</taxon>
        <taxon>Dikarya</taxon>
        <taxon>Ascomycota</taxon>
        <taxon>Pezizomycotina</taxon>
        <taxon>Sordariomycetes</taxon>
        <taxon>Hypocreomycetidae</taxon>
        <taxon>Hypocreales</taxon>
        <taxon>Ophiocordycipitaceae</taxon>
        <taxon>Purpureocillium</taxon>
    </lineage>
</organism>
<sequence>MQTTTLTDAACMPHHAPSSQHTAETANTAAPRRKGTARHLKLSPRQLEKKRASDRKAQRLKRQRMLEYVGALESQVSHGLALNSHVLHLEKSMQSSAVRSPVWRFLQSLR</sequence>
<proteinExistence type="predicted"/>
<name>A0ACC4DER8_PURLI</name>
<dbReference type="Proteomes" id="UP001638806">
    <property type="component" value="Unassembled WGS sequence"/>
</dbReference>
<dbReference type="EMBL" id="JBGNUJ010000010">
    <property type="protein sequence ID" value="KAL3954354.1"/>
    <property type="molecule type" value="Genomic_DNA"/>
</dbReference>
<gene>
    <name evidence="1" type="ORF">ACCO45_009917</name>
</gene>
<keyword evidence="2" id="KW-1185">Reference proteome</keyword>
<protein>
    <submittedName>
        <fullName evidence="1">Uncharacterized protein</fullName>
    </submittedName>
</protein>
<evidence type="ECO:0000313" key="2">
    <source>
        <dbReference type="Proteomes" id="UP001638806"/>
    </source>
</evidence>
<evidence type="ECO:0000313" key="1">
    <source>
        <dbReference type="EMBL" id="KAL3954354.1"/>
    </source>
</evidence>